<organism evidence="3 4">
    <name type="scientific">Rhodonellum psychrophilum GCM71 = DSM 17998</name>
    <dbReference type="NCBI Taxonomy" id="1123057"/>
    <lineage>
        <taxon>Bacteria</taxon>
        <taxon>Pseudomonadati</taxon>
        <taxon>Bacteroidota</taxon>
        <taxon>Cytophagia</taxon>
        <taxon>Cytophagales</taxon>
        <taxon>Cytophagaceae</taxon>
        <taxon>Rhodonellum</taxon>
    </lineage>
</organism>
<name>U5BZL6_9BACT</name>
<dbReference type="RefSeq" id="WP_019598781.1">
    <property type="nucleotide sequence ID" value="NZ_AWXR01000019.1"/>
</dbReference>
<dbReference type="InterPro" id="IPR025164">
    <property type="entry name" value="Toastrack_DUF4097"/>
</dbReference>
<dbReference type="Pfam" id="PF13349">
    <property type="entry name" value="DUF4097"/>
    <property type="match status" value="1"/>
</dbReference>
<evidence type="ECO:0000259" key="2">
    <source>
        <dbReference type="Pfam" id="PF13349"/>
    </source>
</evidence>
<dbReference type="EMBL" id="AWXR01000019">
    <property type="protein sequence ID" value="ERM83004.1"/>
    <property type="molecule type" value="Genomic_DNA"/>
</dbReference>
<dbReference type="AlphaFoldDB" id="U5BZL6"/>
<comment type="caution">
    <text evidence="3">The sequence shown here is derived from an EMBL/GenBank/DDBJ whole genome shotgun (WGS) entry which is preliminary data.</text>
</comment>
<keyword evidence="4" id="KW-1185">Reference proteome</keyword>
<dbReference type="Proteomes" id="UP000016843">
    <property type="component" value="Unassembled WGS sequence"/>
</dbReference>
<sequence length="314" mass="32952">MRKISLLMTLLLGSGFVFASCFAPEKTITKDYEETFTGIKEIVLEGKFLEVSYEGNEKDTEVFLNGFLEAPESSGMEITYRKSGSTLRIEVVGDLVGGWNFGNQVTGYISLTGPENIKLNLINGSGSIDVMHVVHDVIDLKVNSGSIKSLGIIADHINLTASSGSIKGEGLTGMVNAQVNSGSASFLEVEGNINAKASSGSLKFENIEGLVNAQVNSGSLKFINVSQLGELSASSGSIKAENSGLSAKTTLKANSGSINIQTNSDLSAFNYDLSANSGSVKVGENSSSKSLNIDNNSAHTITGKASSGSIKIWN</sequence>
<evidence type="ECO:0000313" key="4">
    <source>
        <dbReference type="Proteomes" id="UP000016843"/>
    </source>
</evidence>
<protein>
    <recommendedName>
        <fullName evidence="2">DUF4097 domain-containing protein</fullName>
    </recommendedName>
</protein>
<reference evidence="3 4" key="1">
    <citation type="journal article" date="2013" name="Genome Announc.">
        <title>Draft Genome Sequence of the Psychrophilic and Alkaliphilic Rhodonellum psychrophilum Strain GCM71T.</title>
        <authorList>
            <person name="Hauptmann A.L."/>
            <person name="Glaring M.A."/>
            <person name="Hallin P.F."/>
            <person name="Prieme A."/>
            <person name="Stougaard P."/>
        </authorList>
    </citation>
    <scope>NUCLEOTIDE SEQUENCE [LARGE SCALE GENOMIC DNA]</scope>
    <source>
        <strain evidence="3 4">GCM71</strain>
    </source>
</reference>
<keyword evidence="1" id="KW-0732">Signal</keyword>
<feature type="domain" description="DUF4097" evidence="2">
    <location>
        <begin position="177"/>
        <end position="312"/>
    </location>
</feature>
<dbReference type="PROSITE" id="PS51257">
    <property type="entry name" value="PROKAR_LIPOPROTEIN"/>
    <property type="match status" value="1"/>
</dbReference>
<dbReference type="PATRIC" id="fig|1123057.7.peg.2138"/>
<dbReference type="eggNOG" id="COG3595">
    <property type="taxonomic scope" value="Bacteria"/>
</dbReference>
<evidence type="ECO:0000256" key="1">
    <source>
        <dbReference type="SAM" id="SignalP"/>
    </source>
</evidence>
<accession>U5BZL6</accession>
<feature type="signal peptide" evidence="1">
    <location>
        <begin position="1"/>
        <end position="19"/>
    </location>
</feature>
<feature type="chain" id="PRO_5004657796" description="DUF4097 domain-containing protein" evidence="1">
    <location>
        <begin position="20"/>
        <end position="314"/>
    </location>
</feature>
<proteinExistence type="predicted"/>
<evidence type="ECO:0000313" key="3">
    <source>
        <dbReference type="EMBL" id="ERM83004.1"/>
    </source>
</evidence>
<gene>
    <name evidence="3" type="ORF">P872_05160</name>
</gene>